<dbReference type="EMBL" id="PJRP01000016">
    <property type="protein sequence ID" value="PLP97611.1"/>
    <property type="molecule type" value="Genomic_DNA"/>
</dbReference>
<organism evidence="2 3">
    <name type="scientific">Cupriavidus pauculus</name>
    <dbReference type="NCBI Taxonomy" id="82633"/>
    <lineage>
        <taxon>Bacteria</taxon>
        <taxon>Pseudomonadati</taxon>
        <taxon>Pseudomonadota</taxon>
        <taxon>Betaproteobacteria</taxon>
        <taxon>Burkholderiales</taxon>
        <taxon>Burkholderiaceae</taxon>
        <taxon>Cupriavidus</taxon>
    </lineage>
</organism>
<accession>A0A2N5C5V3</accession>
<name>A0A2N5C5V3_9BURK</name>
<gene>
    <name evidence="2" type="ORF">CYJ10_25970</name>
</gene>
<dbReference type="RefSeq" id="WP_101684324.1">
    <property type="nucleotide sequence ID" value="NZ_PJRP01000016.1"/>
</dbReference>
<evidence type="ECO:0000313" key="2">
    <source>
        <dbReference type="EMBL" id="PLP97611.1"/>
    </source>
</evidence>
<comment type="caution">
    <text evidence="2">The sequence shown here is derived from an EMBL/GenBank/DDBJ whole genome shotgun (WGS) entry which is preliminary data.</text>
</comment>
<sequence length="86" mass="9572">MVRNALRDAEMLEQYVNYLQTRVAKQQAVVAQLRECGLDPHEDQVVLDNLEGATEALAQQLNQLRAQPAQPGVAERRTATLHHAVA</sequence>
<evidence type="ECO:0000313" key="3">
    <source>
        <dbReference type="Proteomes" id="UP000234341"/>
    </source>
</evidence>
<dbReference type="AlphaFoldDB" id="A0A2N5C5V3"/>
<dbReference type="Proteomes" id="UP000234341">
    <property type="component" value="Unassembled WGS sequence"/>
</dbReference>
<reference evidence="2 3" key="1">
    <citation type="submission" date="2017-12" db="EMBL/GenBank/DDBJ databases">
        <title>Genome sequence of the active heterotrophic nitrifier-denitrifier, Cupriavidus pauculus UM1.</title>
        <authorList>
            <person name="Putonti C."/>
            <person name="Castignetti D."/>
        </authorList>
    </citation>
    <scope>NUCLEOTIDE SEQUENCE [LARGE SCALE GENOMIC DNA]</scope>
    <source>
        <strain evidence="2 3">UM1</strain>
    </source>
</reference>
<feature type="region of interest" description="Disordered" evidence="1">
    <location>
        <begin position="67"/>
        <end position="86"/>
    </location>
</feature>
<proteinExistence type="predicted"/>
<protein>
    <submittedName>
        <fullName evidence="2">Uncharacterized protein</fullName>
    </submittedName>
</protein>
<dbReference type="OrthoDB" id="9135139at2"/>
<evidence type="ECO:0000256" key="1">
    <source>
        <dbReference type="SAM" id="MobiDB-lite"/>
    </source>
</evidence>